<dbReference type="PANTHER" id="PTHR33395:SF22">
    <property type="entry name" value="REVERSE TRANSCRIPTASE DOMAIN-CONTAINING PROTEIN"/>
    <property type="match status" value="1"/>
</dbReference>
<dbReference type="EMBL" id="CACVKT020007353">
    <property type="protein sequence ID" value="CAC5407112.1"/>
    <property type="molecule type" value="Genomic_DNA"/>
</dbReference>
<evidence type="ECO:0008006" key="3">
    <source>
        <dbReference type="Google" id="ProtNLM"/>
    </source>
</evidence>
<protein>
    <recommendedName>
        <fullName evidence="3">Reverse transcriptase domain-containing protein</fullName>
    </recommendedName>
</protein>
<keyword evidence="2" id="KW-1185">Reference proteome</keyword>
<evidence type="ECO:0000313" key="1">
    <source>
        <dbReference type="EMBL" id="CAC5407112.1"/>
    </source>
</evidence>
<sequence length="153" mass="17643">MENEETSDSKFEFKTDTYIETLNSPISCKEVRKGLKSLKNNKSGCLDLILNEFLKYGANSLILPLVKLFNNSFESDIFPYIWNISTISTLHKSGSFYDCNNYRGISIGSYLGELLTKILQYRISNYLEENNFIEGKQAGFRHDSNIYFENTVK</sequence>
<dbReference type="AlphaFoldDB" id="A0A6J8DI77"/>
<dbReference type="Proteomes" id="UP000507470">
    <property type="component" value="Unassembled WGS sequence"/>
</dbReference>
<accession>A0A6J8DI77</accession>
<dbReference type="PANTHER" id="PTHR33395">
    <property type="entry name" value="TRANSCRIPTASE, PUTATIVE-RELATED-RELATED"/>
    <property type="match status" value="1"/>
</dbReference>
<organism evidence="1 2">
    <name type="scientific">Mytilus coruscus</name>
    <name type="common">Sea mussel</name>
    <dbReference type="NCBI Taxonomy" id="42192"/>
    <lineage>
        <taxon>Eukaryota</taxon>
        <taxon>Metazoa</taxon>
        <taxon>Spiralia</taxon>
        <taxon>Lophotrochozoa</taxon>
        <taxon>Mollusca</taxon>
        <taxon>Bivalvia</taxon>
        <taxon>Autobranchia</taxon>
        <taxon>Pteriomorphia</taxon>
        <taxon>Mytilida</taxon>
        <taxon>Mytiloidea</taxon>
        <taxon>Mytilidae</taxon>
        <taxon>Mytilinae</taxon>
        <taxon>Mytilus</taxon>
    </lineage>
</organism>
<gene>
    <name evidence="1" type="ORF">MCOR_40618</name>
</gene>
<reference evidence="1 2" key="1">
    <citation type="submission" date="2020-06" db="EMBL/GenBank/DDBJ databases">
        <authorList>
            <person name="Li R."/>
            <person name="Bekaert M."/>
        </authorList>
    </citation>
    <scope>NUCLEOTIDE SEQUENCE [LARGE SCALE GENOMIC DNA]</scope>
    <source>
        <strain evidence="2">wild</strain>
    </source>
</reference>
<name>A0A6J8DI77_MYTCO</name>
<proteinExistence type="predicted"/>
<dbReference type="OrthoDB" id="6156827at2759"/>
<evidence type="ECO:0000313" key="2">
    <source>
        <dbReference type="Proteomes" id="UP000507470"/>
    </source>
</evidence>